<dbReference type="AlphaFoldDB" id="A0A1T4QPE0"/>
<evidence type="ECO:0000313" key="2">
    <source>
        <dbReference type="Proteomes" id="UP000189933"/>
    </source>
</evidence>
<keyword evidence="2" id="KW-1185">Reference proteome</keyword>
<dbReference type="PANTHER" id="PTHR36441:SF1">
    <property type="entry name" value="DUF503 DOMAIN-CONTAINING PROTEIN"/>
    <property type="match status" value="1"/>
</dbReference>
<dbReference type="InterPro" id="IPR036746">
    <property type="entry name" value="TT1725-like_sf"/>
</dbReference>
<dbReference type="Gene3D" id="3.30.70.1120">
    <property type="entry name" value="TT1725-like"/>
    <property type="match status" value="1"/>
</dbReference>
<gene>
    <name evidence="1" type="ORF">SAMN02745885_01735</name>
</gene>
<dbReference type="SUPFAM" id="SSF103007">
    <property type="entry name" value="Hypothetical protein TT1725"/>
    <property type="match status" value="1"/>
</dbReference>
<reference evidence="2" key="1">
    <citation type="submission" date="2017-02" db="EMBL/GenBank/DDBJ databases">
        <authorList>
            <person name="Varghese N."/>
            <person name="Submissions S."/>
        </authorList>
    </citation>
    <scope>NUCLEOTIDE SEQUENCE [LARGE SCALE GENOMIC DNA]</scope>
    <source>
        <strain evidence="2">DSM 16521</strain>
    </source>
</reference>
<dbReference type="Proteomes" id="UP000189933">
    <property type="component" value="Unassembled WGS sequence"/>
</dbReference>
<organism evidence="1 2">
    <name type="scientific">Carboxydocella sporoproducens DSM 16521</name>
    <dbReference type="NCBI Taxonomy" id="1121270"/>
    <lineage>
        <taxon>Bacteria</taxon>
        <taxon>Bacillati</taxon>
        <taxon>Bacillota</taxon>
        <taxon>Clostridia</taxon>
        <taxon>Eubacteriales</taxon>
        <taxon>Clostridiales Family XVI. Incertae Sedis</taxon>
        <taxon>Carboxydocella</taxon>
    </lineage>
</organism>
<evidence type="ECO:0000313" key="1">
    <source>
        <dbReference type="EMBL" id="SKA05331.1"/>
    </source>
</evidence>
<accession>A0A1T4QPE0</accession>
<dbReference type="EMBL" id="FUXM01000020">
    <property type="protein sequence ID" value="SKA05331.1"/>
    <property type="molecule type" value="Genomic_DNA"/>
</dbReference>
<protein>
    <recommendedName>
        <fullName evidence="3">YlxP-like protein</fullName>
    </recommendedName>
</protein>
<sequence length="93" mass="10269">MIIGCGRITLYLADGHSLKDKRRVLQSIISRMRSKFNVAVAEIADQDLWQKITLGIAVIGGNSAHAGSQLQAIIDWLEAEPRLRVGEVETEIL</sequence>
<dbReference type="PANTHER" id="PTHR36441">
    <property type="entry name" value="HYPOTHETICAL CYTOSOLIC PROTEIN"/>
    <property type="match status" value="1"/>
</dbReference>
<proteinExistence type="predicted"/>
<dbReference type="InterPro" id="IPR007546">
    <property type="entry name" value="DUF503"/>
</dbReference>
<dbReference type="Pfam" id="PF04456">
    <property type="entry name" value="DUF503"/>
    <property type="match status" value="1"/>
</dbReference>
<name>A0A1T4QPE0_9FIRM</name>
<evidence type="ECO:0008006" key="3">
    <source>
        <dbReference type="Google" id="ProtNLM"/>
    </source>
</evidence>